<dbReference type="PANTHER" id="PTHR44591">
    <property type="entry name" value="STRESS RESPONSE REGULATOR PROTEIN 1"/>
    <property type="match status" value="1"/>
</dbReference>
<dbReference type="Pfam" id="PF00072">
    <property type="entry name" value="Response_reg"/>
    <property type="match status" value="1"/>
</dbReference>
<keyword evidence="6" id="KW-1185">Reference proteome</keyword>
<evidence type="ECO:0000313" key="6">
    <source>
        <dbReference type="Proteomes" id="UP000215086"/>
    </source>
</evidence>
<dbReference type="GO" id="GO:0000160">
    <property type="term" value="P:phosphorelay signal transduction system"/>
    <property type="evidence" value="ECO:0007669"/>
    <property type="project" value="UniProtKB-KW"/>
</dbReference>
<dbReference type="InterPro" id="IPR001789">
    <property type="entry name" value="Sig_transdc_resp-reg_receiver"/>
</dbReference>
<dbReference type="SUPFAM" id="SSF52172">
    <property type="entry name" value="CheY-like"/>
    <property type="match status" value="1"/>
</dbReference>
<protein>
    <submittedName>
        <fullName evidence="5">Chemotaxis regulator - transmits chemoreceptor signals to flagelllar motor components CheY</fullName>
    </submittedName>
</protein>
<organism evidence="5 6">
    <name type="scientific">Thermogutta terrifontis</name>
    <dbReference type="NCBI Taxonomy" id="1331910"/>
    <lineage>
        <taxon>Bacteria</taxon>
        <taxon>Pseudomonadati</taxon>
        <taxon>Planctomycetota</taxon>
        <taxon>Planctomycetia</taxon>
        <taxon>Pirellulales</taxon>
        <taxon>Thermoguttaceae</taxon>
        <taxon>Thermogutta</taxon>
    </lineage>
</organism>
<keyword evidence="1 3" id="KW-0597">Phosphoprotein</keyword>
<dbReference type="PANTHER" id="PTHR44591:SF14">
    <property type="entry name" value="PROTEIN PILG"/>
    <property type="match status" value="1"/>
</dbReference>
<dbReference type="SMART" id="SM00448">
    <property type="entry name" value="REC"/>
    <property type="match status" value="1"/>
</dbReference>
<dbReference type="EMBL" id="CP018477">
    <property type="protein sequence ID" value="ASV75016.1"/>
    <property type="molecule type" value="Genomic_DNA"/>
</dbReference>
<dbReference type="RefSeq" id="WP_095415195.1">
    <property type="nucleotide sequence ID" value="NZ_CP018477.1"/>
</dbReference>
<keyword evidence="5" id="KW-0675">Receptor</keyword>
<name>A0A286RGE1_9BACT</name>
<accession>A0A286RGE1</accession>
<dbReference type="KEGG" id="ttf:THTE_2414"/>
<feature type="modified residue" description="4-aspartylphosphate" evidence="3">
    <location>
        <position position="54"/>
    </location>
</feature>
<dbReference type="Proteomes" id="UP000215086">
    <property type="component" value="Chromosome"/>
</dbReference>
<proteinExistence type="predicted"/>
<keyword evidence="2" id="KW-0902">Two-component regulatory system</keyword>
<dbReference type="OrthoDB" id="9813953at2"/>
<evidence type="ECO:0000256" key="2">
    <source>
        <dbReference type="ARBA" id="ARBA00023012"/>
    </source>
</evidence>
<dbReference type="PROSITE" id="PS50110">
    <property type="entry name" value="RESPONSE_REGULATORY"/>
    <property type="match status" value="1"/>
</dbReference>
<evidence type="ECO:0000256" key="3">
    <source>
        <dbReference type="PROSITE-ProRule" id="PRU00169"/>
    </source>
</evidence>
<dbReference type="Gene3D" id="3.40.50.2300">
    <property type="match status" value="1"/>
</dbReference>
<evidence type="ECO:0000313" key="5">
    <source>
        <dbReference type="EMBL" id="ASV75016.1"/>
    </source>
</evidence>
<dbReference type="InterPro" id="IPR050595">
    <property type="entry name" value="Bact_response_regulator"/>
</dbReference>
<reference evidence="5 6" key="1">
    <citation type="journal article" name="Front. Microbiol.">
        <title>Sugar Metabolism of the First Thermophilic Planctomycete Thermogutta terrifontis: Comparative Genomic and Transcriptomic Approaches.</title>
        <authorList>
            <person name="Elcheninov A.G."/>
            <person name="Menzel P."/>
            <person name="Gudbergsdottir S.R."/>
            <person name="Slesarev A.I."/>
            <person name="Kadnikov V.V."/>
            <person name="Krogh A."/>
            <person name="Bonch-Osmolovskaya E.A."/>
            <person name="Peng X."/>
            <person name="Kublanov I.V."/>
        </authorList>
    </citation>
    <scope>NUCLEOTIDE SEQUENCE [LARGE SCALE GENOMIC DNA]</scope>
    <source>
        <strain evidence="5 6">R1</strain>
    </source>
</reference>
<dbReference type="AlphaFoldDB" id="A0A286RGE1"/>
<evidence type="ECO:0000259" key="4">
    <source>
        <dbReference type="PROSITE" id="PS50110"/>
    </source>
</evidence>
<gene>
    <name evidence="5" type="ORF">THTE_2414</name>
</gene>
<feature type="domain" description="Response regulatory" evidence="4">
    <location>
        <begin position="4"/>
        <end position="119"/>
    </location>
</feature>
<evidence type="ECO:0000256" key="1">
    <source>
        <dbReference type="ARBA" id="ARBA00022553"/>
    </source>
</evidence>
<sequence>MAKRVLIADDSILIRRMIAEILSQAGWEVAAEAGNGAEAVAKYIECRPDVVTLDIVMPGTDGMYALEGILAADPQAKIVVVSALNQTKLISEAIRKGAQDFIAKPFLPEQLLETVSNCVGETPIAV</sequence>
<dbReference type="InterPro" id="IPR011006">
    <property type="entry name" value="CheY-like_superfamily"/>
</dbReference>